<dbReference type="Gene3D" id="1.10.10.10">
    <property type="entry name" value="Winged helix-like DNA-binding domain superfamily/Winged helix DNA-binding domain"/>
    <property type="match status" value="1"/>
</dbReference>
<dbReference type="SUPFAM" id="SSF46785">
    <property type="entry name" value="Winged helix' DNA-binding domain"/>
    <property type="match status" value="1"/>
</dbReference>
<evidence type="ECO:0000256" key="2">
    <source>
        <dbReference type="ARBA" id="ARBA00023015"/>
    </source>
</evidence>
<keyword evidence="3" id="KW-0238">DNA-binding</keyword>
<dbReference type="Pfam" id="PF03466">
    <property type="entry name" value="LysR_substrate"/>
    <property type="match status" value="1"/>
</dbReference>
<evidence type="ECO:0000256" key="4">
    <source>
        <dbReference type="ARBA" id="ARBA00023163"/>
    </source>
</evidence>
<keyword evidence="2" id="KW-0805">Transcription regulation</keyword>
<keyword evidence="4" id="KW-0804">Transcription</keyword>
<evidence type="ECO:0000259" key="5">
    <source>
        <dbReference type="PROSITE" id="PS50931"/>
    </source>
</evidence>
<sequence>MIPIDDIRFFMIVVRTGSLAAAAREINVTASAVTQRLQQLEARLGVRLVDRSTRNMCLTDEGQLLAEEGAAICEQNDILFEKLKARQGIVAGHLRINAPFGFGRRYLTPLVAQFQSDHPGVKVSLTLLDRISAGEAHKADITFHIGALADSSLVRYKIGANARMLCASPSYIRRAGSPADPQSLARHQCLVLQENDEDVGLWKFSKGALQHSVRVDPILSSNDGEVVHQWALMGKGIMIRSEWDVAENIRRGKLVALLPQWNLAPADVIALVPQRKGMSARAKKFIEYAIRQFGPVPPWRAKVDGKT</sequence>
<dbReference type="SUPFAM" id="SSF53850">
    <property type="entry name" value="Periplasmic binding protein-like II"/>
    <property type="match status" value="1"/>
</dbReference>
<dbReference type="EMBL" id="JBANDC010000001">
    <property type="protein sequence ID" value="MEM4985975.1"/>
    <property type="molecule type" value="Genomic_DNA"/>
</dbReference>
<comment type="similarity">
    <text evidence="1">Belongs to the LysR transcriptional regulatory family.</text>
</comment>
<feature type="domain" description="HTH lysR-type" evidence="5">
    <location>
        <begin position="2"/>
        <end position="59"/>
    </location>
</feature>
<dbReference type="PROSITE" id="PS50931">
    <property type="entry name" value="HTH_LYSR"/>
    <property type="match status" value="1"/>
</dbReference>
<dbReference type="PANTHER" id="PTHR30537">
    <property type="entry name" value="HTH-TYPE TRANSCRIPTIONAL REGULATOR"/>
    <property type="match status" value="1"/>
</dbReference>
<dbReference type="RefSeq" id="WP_342827835.1">
    <property type="nucleotide sequence ID" value="NZ_JBANDC010000001.1"/>
</dbReference>
<evidence type="ECO:0000313" key="6">
    <source>
        <dbReference type="EMBL" id="MEM4985975.1"/>
    </source>
</evidence>
<evidence type="ECO:0000256" key="3">
    <source>
        <dbReference type="ARBA" id="ARBA00023125"/>
    </source>
</evidence>
<dbReference type="InterPro" id="IPR005119">
    <property type="entry name" value="LysR_subst-bd"/>
</dbReference>
<name>A0ABU9PPQ5_9BURK</name>
<protein>
    <submittedName>
        <fullName evidence="6">LysR family transcriptional regulator</fullName>
    </submittedName>
</protein>
<dbReference type="CDD" id="cd08479">
    <property type="entry name" value="PBP2_CrgA_like_9"/>
    <property type="match status" value="1"/>
</dbReference>
<organism evidence="6 7">
    <name type="scientific">Collimonas rhizosphaerae</name>
    <dbReference type="NCBI Taxonomy" id="3126357"/>
    <lineage>
        <taxon>Bacteria</taxon>
        <taxon>Pseudomonadati</taxon>
        <taxon>Pseudomonadota</taxon>
        <taxon>Betaproteobacteria</taxon>
        <taxon>Burkholderiales</taxon>
        <taxon>Oxalobacteraceae</taxon>
        <taxon>Collimonas</taxon>
    </lineage>
</organism>
<dbReference type="InterPro" id="IPR036390">
    <property type="entry name" value="WH_DNA-bd_sf"/>
</dbReference>
<dbReference type="Pfam" id="PF00126">
    <property type="entry name" value="HTH_1"/>
    <property type="match status" value="1"/>
</dbReference>
<dbReference type="Gene3D" id="3.40.190.290">
    <property type="match status" value="1"/>
</dbReference>
<dbReference type="InterPro" id="IPR000847">
    <property type="entry name" value="LysR_HTH_N"/>
</dbReference>
<keyword evidence="7" id="KW-1185">Reference proteome</keyword>
<comment type="caution">
    <text evidence="6">The sequence shown here is derived from an EMBL/GenBank/DDBJ whole genome shotgun (WGS) entry which is preliminary data.</text>
</comment>
<evidence type="ECO:0000313" key="7">
    <source>
        <dbReference type="Proteomes" id="UP001495910"/>
    </source>
</evidence>
<gene>
    <name evidence="6" type="ORF">V8G57_01110</name>
</gene>
<proteinExistence type="inferred from homology"/>
<dbReference type="InterPro" id="IPR036388">
    <property type="entry name" value="WH-like_DNA-bd_sf"/>
</dbReference>
<dbReference type="Proteomes" id="UP001495910">
    <property type="component" value="Unassembled WGS sequence"/>
</dbReference>
<reference evidence="6 7" key="1">
    <citation type="submission" date="2024-02" db="EMBL/GenBank/DDBJ databases">
        <title>Draft genome sequence of Collimonas sp. strain H4R21, an effective mineral-weathering bacterial strain isolated from the beech rhizosphere.</title>
        <authorList>
            <person name="Morin E."/>
            <person name="Uroz S."/>
            <person name="Leveau J.H.J."/>
            <person name="Kumar R."/>
            <person name="Rey M.W."/>
            <person name="Pham J."/>
        </authorList>
    </citation>
    <scope>NUCLEOTIDE SEQUENCE [LARGE SCALE GENOMIC DNA]</scope>
    <source>
        <strain evidence="6 7">H4R21</strain>
    </source>
</reference>
<dbReference type="InterPro" id="IPR058163">
    <property type="entry name" value="LysR-type_TF_proteobact-type"/>
</dbReference>
<accession>A0ABU9PPQ5</accession>
<dbReference type="PANTHER" id="PTHR30537:SF5">
    <property type="entry name" value="HTH-TYPE TRANSCRIPTIONAL ACTIVATOR TTDR-RELATED"/>
    <property type="match status" value="1"/>
</dbReference>
<evidence type="ECO:0000256" key="1">
    <source>
        <dbReference type="ARBA" id="ARBA00009437"/>
    </source>
</evidence>